<dbReference type="SUPFAM" id="SSF51735">
    <property type="entry name" value="NAD(P)-binding Rossmann-fold domains"/>
    <property type="match status" value="1"/>
</dbReference>
<protein>
    <submittedName>
        <fullName evidence="2">NAD-dependent epimerase/dehydratase family protein</fullName>
    </submittedName>
</protein>
<dbReference type="InterPro" id="IPR051783">
    <property type="entry name" value="NAD(P)-dependent_oxidoreduct"/>
</dbReference>
<keyword evidence="3" id="KW-1185">Reference proteome</keyword>
<reference evidence="3" key="1">
    <citation type="journal article" date="2021" name="Curr. Microbiol.">
        <title>Complete genome of nocamycin-producing strain Saccharothrix syringae NRRL B-16468 reveals the biosynthetic potential for secondary metabolites.</title>
        <authorList>
            <person name="Mo X."/>
            <person name="Yang S."/>
        </authorList>
    </citation>
    <scope>NUCLEOTIDE SEQUENCE [LARGE SCALE GENOMIC DNA]</scope>
    <source>
        <strain evidence="3">ATCC 51364 / DSM 43886 / JCM 6844 / KCTC 9398 / NBRC 14523 / NRRL B-16468 / INA 2240</strain>
    </source>
</reference>
<accession>A0A5Q0GWP1</accession>
<organism evidence="2 3">
    <name type="scientific">Saccharothrix syringae</name>
    <name type="common">Nocardiopsis syringae</name>
    <dbReference type="NCBI Taxonomy" id="103733"/>
    <lineage>
        <taxon>Bacteria</taxon>
        <taxon>Bacillati</taxon>
        <taxon>Actinomycetota</taxon>
        <taxon>Actinomycetes</taxon>
        <taxon>Pseudonocardiales</taxon>
        <taxon>Pseudonocardiaceae</taxon>
        <taxon>Saccharothrix</taxon>
    </lineage>
</organism>
<proteinExistence type="predicted"/>
<dbReference type="GO" id="GO:0005737">
    <property type="term" value="C:cytoplasm"/>
    <property type="evidence" value="ECO:0007669"/>
    <property type="project" value="TreeGrafter"/>
</dbReference>
<dbReference type="Pfam" id="PF01073">
    <property type="entry name" value="3Beta_HSD"/>
    <property type="match status" value="1"/>
</dbReference>
<dbReference type="GO" id="GO:0004029">
    <property type="term" value="F:aldehyde dehydrogenase (NAD+) activity"/>
    <property type="evidence" value="ECO:0007669"/>
    <property type="project" value="TreeGrafter"/>
</dbReference>
<dbReference type="RefSeq" id="WP_051766765.1">
    <property type="nucleotide sequence ID" value="NZ_CP034550.1"/>
</dbReference>
<dbReference type="PANTHER" id="PTHR48079:SF6">
    <property type="entry name" value="NAD(P)-BINDING DOMAIN-CONTAINING PROTEIN-RELATED"/>
    <property type="match status" value="1"/>
</dbReference>
<sequence length="346" mass="37114">MTRVLVTGAGGFLGRAVCRVLLRHGYAVRGFQRHHHPALDDLGVDQVLGDLRDPDDVHRAVDGCAAVVHTAAKAGHWGPAEEYHRINAVGTDHVLDACRAHGVDRLVHTSSPAVVHRGRDLDGVDESAPYATRFRSPYPASKAIAEQHVLAANSPTLATVALRPHLIWGPEDPHFLPRLTAQARAGRLRHLGRTSKMIDTVHVANAARAHLLALRRLAPGAPIAGKAYFITQGHPLPVDLVVNGLLIAAGLPPEQRRVPRPPARLAGTLVELAFRLTKRATEPPITRFLMDQLGTAHWFDITAARTDLGYQPEVGLLAGLAGLADWIASTGSPTAEEPVTTGGDRS</sequence>
<dbReference type="Gene3D" id="3.40.50.720">
    <property type="entry name" value="NAD(P)-binding Rossmann-like Domain"/>
    <property type="match status" value="1"/>
</dbReference>
<dbReference type="PANTHER" id="PTHR48079">
    <property type="entry name" value="PROTEIN YEEZ"/>
    <property type="match status" value="1"/>
</dbReference>
<dbReference type="InterPro" id="IPR036291">
    <property type="entry name" value="NAD(P)-bd_dom_sf"/>
</dbReference>
<dbReference type="AlphaFoldDB" id="A0A5Q0GWP1"/>
<dbReference type="GO" id="GO:0006694">
    <property type="term" value="P:steroid biosynthetic process"/>
    <property type="evidence" value="ECO:0007669"/>
    <property type="project" value="InterPro"/>
</dbReference>
<dbReference type="EMBL" id="CP034550">
    <property type="protein sequence ID" value="QFZ18399.1"/>
    <property type="molecule type" value="Genomic_DNA"/>
</dbReference>
<feature type="domain" description="3-beta hydroxysteroid dehydrogenase/isomerase" evidence="1">
    <location>
        <begin position="5"/>
        <end position="252"/>
    </location>
</feature>
<gene>
    <name evidence="2" type="ORF">EKG83_13720</name>
</gene>
<dbReference type="InterPro" id="IPR002225">
    <property type="entry name" value="3Beta_OHSteriod_DH/Estase"/>
</dbReference>
<name>A0A5Q0GWP1_SACSY</name>
<evidence type="ECO:0000259" key="1">
    <source>
        <dbReference type="Pfam" id="PF01073"/>
    </source>
</evidence>
<dbReference type="KEGG" id="ssyi:EKG83_13720"/>
<evidence type="ECO:0000313" key="2">
    <source>
        <dbReference type="EMBL" id="QFZ18399.1"/>
    </source>
</evidence>
<dbReference type="OrthoDB" id="3174087at2"/>
<dbReference type="GO" id="GO:0016616">
    <property type="term" value="F:oxidoreductase activity, acting on the CH-OH group of donors, NAD or NADP as acceptor"/>
    <property type="evidence" value="ECO:0007669"/>
    <property type="project" value="InterPro"/>
</dbReference>
<evidence type="ECO:0000313" key="3">
    <source>
        <dbReference type="Proteomes" id="UP000325787"/>
    </source>
</evidence>
<dbReference type="Proteomes" id="UP000325787">
    <property type="component" value="Chromosome"/>
</dbReference>